<proteinExistence type="predicted"/>
<dbReference type="RefSeq" id="WP_203746066.1">
    <property type="nucleotide sequence ID" value="NZ_BONF01000014.1"/>
</dbReference>
<organism evidence="1 2">
    <name type="scientific">Catellatospora bangladeshensis</name>
    <dbReference type="NCBI Taxonomy" id="310355"/>
    <lineage>
        <taxon>Bacteria</taxon>
        <taxon>Bacillati</taxon>
        <taxon>Actinomycetota</taxon>
        <taxon>Actinomycetes</taxon>
        <taxon>Micromonosporales</taxon>
        <taxon>Micromonosporaceae</taxon>
        <taxon>Catellatospora</taxon>
    </lineage>
</organism>
<dbReference type="Proteomes" id="UP000601223">
    <property type="component" value="Unassembled WGS sequence"/>
</dbReference>
<evidence type="ECO:0000313" key="2">
    <source>
        <dbReference type="Proteomes" id="UP000601223"/>
    </source>
</evidence>
<keyword evidence="2" id="KW-1185">Reference proteome</keyword>
<name>A0A8J3NJL0_9ACTN</name>
<dbReference type="AlphaFoldDB" id="A0A8J3NJL0"/>
<accession>A0A8J3NJL0</accession>
<sequence>MSGTIAVTADRRWSAAGWLFDWTVEKLAEELPDAAAAGDMHEIVEANLGWLGLDDLPAGARAEVLRRIRTELVERAERELPDTVPDRPGVLTLLRELIRLTDGVV</sequence>
<reference evidence="1 2" key="1">
    <citation type="submission" date="2021-01" db="EMBL/GenBank/DDBJ databases">
        <title>Whole genome shotgun sequence of Catellatospora bangladeshensis NBRC 107357.</title>
        <authorList>
            <person name="Komaki H."/>
            <person name="Tamura T."/>
        </authorList>
    </citation>
    <scope>NUCLEOTIDE SEQUENCE [LARGE SCALE GENOMIC DNA]</scope>
    <source>
        <strain evidence="1 2">NBRC 107357</strain>
    </source>
</reference>
<comment type="caution">
    <text evidence="1">The sequence shown here is derived from an EMBL/GenBank/DDBJ whole genome shotgun (WGS) entry which is preliminary data.</text>
</comment>
<protein>
    <submittedName>
        <fullName evidence="1">Uncharacterized protein</fullName>
    </submittedName>
</protein>
<dbReference type="EMBL" id="BONF01000014">
    <property type="protein sequence ID" value="GIF81581.1"/>
    <property type="molecule type" value="Genomic_DNA"/>
</dbReference>
<gene>
    <name evidence="1" type="ORF">Cba03nite_29300</name>
</gene>
<evidence type="ECO:0000313" key="1">
    <source>
        <dbReference type="EMBL" id="GIF81581.1"/>
    </source>
</evidence>